<keyword evidence="8" id="KW-0472">Membrane</keyword>
<keyword evidence="14" id="KW-1185">Reference proteome</keyword>
<evidence type="ECO:0000256" key="11">
    <source>
        <dbReference type="ARBA" id="ARBA00093676"/>
    </source>
</evidence>
<evidence type="ECO:0000256" key="5">
    <source>
        <dbReference type="ARBA" id="ARBA00022692"/>
    </source>
</evidence>
<comment type="subcellular location">
    <subcellularLocation>
        <location evidence="1">Golgi apparatus membrane</location>
        <topology evidence="1">Multi-pass membrane protein</topology>
    </subcellularLocation>
</comment>
<reference evidence="13" key="2">
    <citation type="submission" date="2025-09" db="UniProtKB">
        <authorList>
            <consortium name="Ensembl"/>
        </authorList>
    </citation>
    <scope>IDENTIFICATION</scope>
</reference>
<accession>A0A8C6GZM4</accession>
<dbReference type="PANTHER" id="PTHR12892">
    <property type="entry name" value="FGF RECEPTOR ACTIVATING PROTEIN 1"/>
    <property type="match status" value="1"/>
</dbReference>
<evidence type="ECO:0000256" key="10">
    <source>
        <dbReference type="ARBA" id="ARBA00093632"/>
    </source>
</evidence>
<proteinExistence type="inferred from homology"/>
<evidence type="ECO:0000256" key="2">
    <source>
        <dbReference type="ARBA" id="ARBA00007414"/>
    </source>
</evidence>
<dbReference type="AlphaFoldDB" id="A0A8C6GZM4"/>
<dbReference type="Proteomes" id="UP000694415">
    <property type="component" value="Unplaced"/>
</dbReference>
<evidence type="ECO:0000313" key="13">
    <source>
        <dbReference type="Ensembl" id="ENSMSIP00000012977.1"/>
    </source>
</evidence>
<comment type="function">
    <text evidence="9">Involved in the fatty acid remodeling steps of GPI-anchor maturation where the unsaturated acyl chain at sn-2 of inositol phosphate is replaced by a saturated stearoyl chain. May catalyze the second step of the fatty acid remodeling, by reacylating a lyso-GPI intermediate at sn-2 of inositol phosphate by a saturated chain. The fatty acid remodeling steps is critical for the integration of GPI-APs into lipid rafts.</text>
</comment>
<keyword evidence="5" id="KW-0812">Transmembrane</keyword>
<dbReference type="InterPro" id="IPR039545">
    <property type="entry name" value="PGAP2"/>
</dbReference>
<reference evidence="13" key="1">
    <citation type="submission" date="2025-08" db="UniProtKB">
        <authorList>
            <consortium name="Ensembl"/>
        </authorList>
    </citation>
    <scope>IDENTIFICATION</scope>
</reference>
<dbReference type="Ensembl" id="ENSMSIT00000016454.1">
    <property type="protein sequence ID" value="ENSMSIP00000012977.1"/>
    <property type="gene ID" value="ENSMSIG00000011205.1"/>
</dbReference>
<evidence type="ECO:0000256" key="1">
    <source>
        <dbReference type="ARBA" id="ARBA00004653"/>
    </source>
</evidence>
<keyword evidence="6" id="KW-1133">Transmembrane helix</keyword>
<comment type="similarity">
    <text evidence="2">Belongs to the PGAP2 family.</text>
</comment>
<dbReference type="GeneTree" id="ENSGT00510000047299"/>
<evidence type="ECO:0000256" key="6">
    <source>
        <dbReference type="ARBA" id="ARBA00022989"/>
    </source>
</evidence>
<sequence length="283" mass="31555">MCILCVAVGIGSHLATGPFHTPTVLSFFPFPLSQAHTAGLHRCLAESEMALGGGEPGVNRWKQFLSWRLAFPLGRHTPGSVPLAKGYGPLATTTWVPNYLPPVSSRFCFGLHSEPCFLTAFAYWNHYLNCASPCPGSCLVCHLNSSFSVVENLTLLLLTYVSSSKDFTTHENAFLVFIVAFPQLRAPRLHSLMAEKHTDRKSYSWKQRLFITNFTFFPALAVYFQQHGKTGGSLCSCVFETYTIFAILENPALLTSMVFHTTAWWGFGNKELLITSQPEEKRF</sequence>
<dbReference type="Pfam" id="PF10277">
    <property type="entry name" value="Frag1"/>
    <property type="match status" value="1"/>
</dbReference>
<evidence type="ECO:0000256" key="8">
    <source>
        <dbReference type="ARBA" id="ARBA00023136"/>
    </source>
</evidence>
<dbReference type="PANTHER" id="PTHR12892:SF11">
    <property type="entry name" value="POST-GPI ATTACHMENT TO PROTEINS FACTOR 2"/>
    <property type="match status" value="1"/>
</dbReference>
<dbReference type="InterPro" id="IPR019402">
    <property type="entry name" value="CWH43_N"/>
</dbReference>
<protein>
    <recommendedName>
        <fullName evidence="10">Acyltransferase PGAP2</fullName>
    </recommendedName>
    <alternativeName>
        <fullName evidence="11">Post-GPI attachment to proteins factor 2</fullName>
    </alternativeName>
</protein>
<evidence type="ECO:0000256" key="7">
    <source>
        <dbReference type="ARBA" id="ARBA00023034"/>
    </source>
</evidence>
<name>A0A8C6GZM4_MUSSI</name>
<evidence type="ECO:0000256" key="4">
    <source>
        <dbReference type="ARBA" id="ARBA00022502"/>
    </source>
</evidence>
<organism evidence="13 14">
    <name type="scientific">Mus spicilegus</name>
    <name type="common">Mound-building mouse</name>
    <dbReference type="NCBI Taxonomy" id="10103"/>
    <lineage>
        <taxon>Eukaryota</taxon>
        <taxon>Metazoa</taxon>
        <taxon>Chordata</taxon>
        <taxon>Craniata</taxon>
        <taxon>Vertebrata</taxon>
        <taxon>Euteleostomi</taxon>
        <taxon>Mammalia</taxon>
        <taxon>Eutheria</taxon>
        <taxon>Euarchontoglires</taxon>
        <taxon>Glires</taxon>
        <taxon>Rodentia</taxon>
        <taxon>Myomorpha</taxon>
        <taxon>Muroidea</taxon>
        <taxon>Muridae</taxon>
        <taxon>Murinae</taxon>
        <taxon>Mus</taxon>
        <taxon>Mus</taxon>
    </lineage>
</organism>
<evidence type="ECO:0000256" key="3">
    <source>
        <dbReference type="ARBA" id="ARBA00011213"/>
    </source>
</evidence>
<dbReference type="GO" id="GO:0000139">
    <property type="term" value="C:Golgi membrane"/>
    <property type="evidence" value="ECO:0007669"/>
    <property type="project" value="UniProtKB-SubCell"/>
</dbReference>
<evidence type="ECO:0000256" key="9">
    <source>
        <dbReference type="ARBA" id="ARBA00093421"/>
    </source>
</evidence>
<evidence type="ECO:0000313" key="14">
    <source>
        <dbReference type="Proteomes" id="UP000694415"/>
    </source>
</evidence>
<keyword evidence="4" id="KW-0337">GPI-anchor biosynthesis</keyword>
<dbReference type="GO" id="GO:0006506">
    <property type="term" value="P:GPI anchor biosynthetic process"/>
    <property type="evidence" value="ECO:0007669"/>
    <property type="project" value="UniProtKB-KW"/>
</dbReference>
<comment type="subunit">
    <text evidence="3">Interacts with PGAP2IP.</text>
</comment>
<feature type="domain" description="CWH43-like N-terminal" evidence="12">
    <location>
        <begin position="105"/>
        <end position="269"/>
    </location>
</feature>
<evidence type="ECO:0000259" key="12">
    <source>
        <dbReference type="Pfam" id="PF10277"/>
    </source>
</evidence>
<keyword evidence="7" id="KW-0333">Golgi apparatus</keyword>
<dbReference type="GO" id="GO:0005789">
    <property type="term" value="C:endoplasmic reticulum membrane"/>
    <property type="evidence" value="ECO:0007669"/>
    <property type="project" value="TreeGrafter"/>
</dbReference>